<evidence type="ECO:0000256" key="1">
    <source>
        <dbReference type="ARBA" id="ARBA00008857"/>
    </source>
</evidence>
<keyword evidence="3 6" id="KW-0238">DNA-binding</keyword>
<gene>
    <name evidence="6" type="ORF">GRI40_06410</name>
</gene>
<dbReference type="InterPro" id="IPR013762">
    <property type="entry name" value="Integrase-like_cat_sf"/>
</dbReference>
<organism evidence="6 7">
    <name type="scientific">Tsuneonella aeria</name>
    <dbReference type="NCBI Taxonomy" id="1837929"/>
    <lineage>
        <taxon>Bacteria</taxon>
        <taxon>Pseudomonadati</taxon>
        <taxon>Pseudomonadota</taxon>
        <taxon>Alphaproteobacteria</taxon>
        <taxon>Sphingomonadales</taxon>
        <taxon>Erythrobacteraceae</taxon>
        <taxon>Tsuneonella</taxon>
    </lineage>
</organism>
<dbReference type="InterPro" id="IPR011010">
    <property type="entry name" value="DNA_brk_join_enz"/>
</dbReference>
<evidence type="ECO:0000259" key="5">
    <source>
        <dbReference type="PROSITE" id="PS51898"/>
    </source>
</evidence>
<dbReference type="Proteomes" id="UP000439522">
    <property type="component" value="Unassembled WGS sequence"/>
</dbReference>
<keyword evidence="2" id="KW-0229">DNA integration</keyword>
<dbReference type="PROSITE" id="PS51898">
    <property type="entry name" value="TYR_RECOMBINASE"/>
    <property type="match status" value="1"/>
</dbReference>
<proteinExistence type="inferred from homology"/>
<evidence type="ECO:0000256" key="2">
    <source>
        <dbReference type="ARBA" id="ARBA00022908"/>
    </source>
</evidence>
<dbReference type="InterPro" id="IPR010998">
    <property type="entry name" value="Integrase_recombinase_N"/>
</dbReference>
<dbReference type="Pfam" id="PF00589">
    <property type="entry name" value="Phage_integrase"/>
    <property type="match status" value="1"/>
</dbReference>
<dbReference type="EMBL" id="WTZA01000001">
    <property type="protein sequence ID" value="MXO74852.1"/>
    <property type="molecule type" value="Genomic_DNA"/>
</dbReference>
<dbReference type="PANTHER" id="PTHR30629">
    <property type="entry name" value="PROPHAGE INTEGRASE"/>
    <property type="match status" value="1"/>
</dbReference>
<comment type="similarity">
    <text evidence="1">Belongs to the 'phage' integrase family.</text>
</comment>
<sequence>MPTARINKSTVDAVRVGSKDVFLWDEKIPGFGLKVTPAGSRVYLYQYRLHGGRGAKVRRYTIGKHGALTPDQARGEANRLSMLVAQGVDPQSDKIERKRQTIDLAFPTYLDAFAKDCLAPNWKGSAGGVEAMLRRYALPALRSKALPEITRVDVAAIMRPVKARPALASKLFAVLRYLFRHAVSEGDLARSPMDGMKSPSAPAARDRVLEDWELALIWNGSAAVADPFGSMVRLLMLTGQRREEVAGLPWSELRQTDAMWKLPADRAKNGQPVDTPLSTAAVLLLTALAKGGNWPRRGWVISTTGKVPFSGYSKAKKRLDAEIAKLNTGEVLERWTLHDLRRTLATGMQRLGVRFEVTEAILNHVSGSRSGVAGVYQRHDWGPEKARALQSWSDHIEGLLTASDKSNVVQFAEARA</sequence>
<dbReference type="RefSeq" id="WP_160610566.1">
    <property type="nucleotide sequence ID" value="NZ_WTZA01000001.1"/>
</dbReference>
<reference evidence="6 7" key="1">
    <citation type="submission" date="2019-12" db="EMBL/GenBank/DDBJ databases">
        <title>Genomic-based taxomic classification of the family Erythrobacteraceae.</title>
        <authorList>
            <person name="Xu L."/>
        </authorList>
    </citation>
    <scope>NUCLEOTIDE SEQUENCE [LARGE SCALE GENOMIC DNA]</scope>
    <source>
        <strain evidence="6 7">100921-2</strain>
    </source>
</reference>
<dbReference type="InterPro" id="IPR025166">
    <property type="entry name" value="Integrase_DNA_bind_dom"/>
</dbReference>
<evidence type="ECO:0000313" key="6">
    <source>
        <dbReference type="EMBL" id="MXO74852.1"/>
    </source>
</evidence>
<comment type="caution">
    <text evidence="6">The sequence shown here is derived from an EMBL/GenBank/DDBJ whole genome shotgun (WGS) entry which is preliminary data.</text>
</comment>
<dbReference type="InterPro" id="IPR002104">
    <property type="entry name" value="Integrase_catalytic"/>
</dbReference>
<dbReference type="InterPro" id="IPR038488">
    <property type="entry name" value="Integrase_DNA-bd_sf"/>
</dbReference>
<evidence type="ECO:0000256" key="4">
    <source>
        <dbReference type="ARBA" id="ARBA00023172"/>
    </source>
</evidence>
<dbReference type="SUPFAM" id="SSF56349">
    <property type="entry name" value="DNA breaking-rejoining enzymes"/>
    <property type="match status" value="1"/>
</dbReference>
<dbReference type="GO" id="GO:0003677">
    <property type="term" value="F:DNA binding"/>
    <property type="evidence" value="ECO:0007669"/>
    <property type="project" value="UniProtKB-KW"/>
</dbReference>
<evidence type="ECO:0000313" key="7">
    <source>
        <dbReference type="Proteomes" id="UP000439522"/>
    </source>
</evidence>
<feature type="domain" description="Tyr recombinase" evidence="5">
    <location>
        <begin position="203"/>
        <end position="391"/>
    </location>
</feature>
<dbReference type="AlphaFoldDB" id="A0A6I4TCB9"/>
<name>A0A6I4TCB9_9SPHN</name>
<keyword evidence="4" id="KW-0233">DNA recombination</keyword>
<dbReference type="Pfam" id="PF13356">
    <property type="entry name" value="Arm-DNA-bind_3"/>
    <property type="match status" value="1"/>
</dbReference>
<accession>A0A6I4TCB9</accession>
<protein>
    <submittedName>
        <fullName evidence="6">Integrase arm-type DNA-binding domain-containing protein</fullName>
    </submittedName>
</protein>
<dbReference type="InterPro" id="IPR050808">
    <property type="entry name" value="Phage_Integrase"/>
</dbReference>
<evidence type="ECO:0000256" key="3">
    <source>
        <dbReference type="ARBA" id="ARBA00023125"/>
    </source>
</evidence>
<keyword evidence="7" id="KW-1185">Reference proteome</keyword>
<dbReference type="PANTHER" id="PTHR30629:SF2">
    <property type="entry name" value="PROPHAGE INTEGRASE INTS-RELATED"/>
    <property type="match status" value="1"/>
</dbReference>
<dbReference type="OrthoDB" id="7615137at2"/>
<dbReference type="Gene3D" id="3.30.160.390">
    <property type="entry name" value="Integrase, DNA-binding domain"/>
    <property type="match status" value="1"/>
</dbReference>
<dbReference type="GO" id="GO:0006310">
    <property type="term" value="P:DNA recombination"/>
    <property type="evidence" value="ECO:0007669"/>
    <property type="project" value="UniProtKB-KW"/>
</dbReference>
<dbReference type="Gene3D" id="1.10.150.130">
    <property type="match status" value="1"/>
</dbReference>
<dbReference type="Gene3D" id="1.10.443.10">
    <property type="entry name" value="Intergrase catalytic core"/>
    <property type="match status" value="1"/>
</dbReference>
<dbReference type="GO" id="GO:0015074">
    <property type="term" value="P:DNA integration"/>
    <property type="evidence" value="ECO:0007669"/>
    <property type="project" value="UniProtKB-KW"/>
</dbReference>